<dbReference type="PANTHER" id="PTHR35848">
    <property type="entry name" value="OXALATE-BINDING PROTEIN"/>
    <property type="match status" value="1"/>
</dbReference>
<dbReference type="Pfam" id="PF07883">
    <property type="entry name" value="Cupin_2"/>
    <property type="match status" value="1"/>
</dbReference>
<reference evidence="3 4" key="1">
    <citation type="submission" date="2017-06" db="EMBL/GenBank/DDBJ databases">
        <title>Complete Genome Sequence of Streptomyces hawaiiensis NRRL 15010 and insights into acyldepsipeptides biosynthesis.</title>
        <authorList>
            <person name="Mariita R.M."/>
            <person name="Sello J.K."/>
        </authorList>
    </citation>
    <scope>NUCLEOTIDE SEQUENCE [LARGE SCALE GENOMIC DNA]</scope>
    <source>
        <strain evidence="3 4">ATCC 12236</strain>
    </source>
</reference>
<dbReference type="InterPro" id="IPR014710">
    <property type="entry name" value="RmlC-like_jellyroll"/>
</dbReference>
<dbReference type="InterPro" id="IPR011051">
    <property type="entry name" value="RmlC_Cupin_sf"/>
</dbReference>
<evidence type="ECO:0000313" key="3">
    <source>
        <dbReference type="EMBL" id="QCD58750.1"/>
    </source>
</evidence>
<sequence>MTDGGGAEVHDLATLDARQAAEERRYLEFLRVPAMSAGMYALQAGAADPQQPHAEDELYHVVTGRAVLRIGEKDHPVAAGSVCFVPARVPHRFHSITEDLRVLVVFSPSETPEP</sequence>
<keyword evidence="1" id="KW-0479">Metal-binding</keyword>
<dbReference type="KEGG" id="shaw:CEB94_30885"/>
<name>A0A6G5RL42_9ACTN</name>
<evidence type="ECO:0000313" key="4">
    <source>
        <dbReference type="Proteomes" id="UP000495940"/>
    </source>
</evidence>
<keyword evidence="4" id="KW-1185">Reference proteome</keyword>
<dbReference type="Gene3D" id="2.60.120.10">
    <property type="entry name" value="Jelly Rolls"/>
    <property type="match status" value="1"/>
</dbReference>
<dbReference type="AlphaFoldDB" id="A0A6G5RL42"/>
<organism evidence="3 4">
    <name type="scientific">Streptomyces hawaiiensis</name>
    <dbReference type="NCBI Taxonomy" id="67305"/>
    <lineage>
        <taxon>Bacteria</taxon>
        <taxon>Bacillati</taxon>
        <taxon>Actinomycetota</taxon>
        <taxon>Actinomycetes</taxon>
        <taxon>Kitasatosporales</taxon>
        <taxon>Streptomycetaceae</taxon>
        <taxon>Streptomyces</taxon>
    </lineage>
</organism>
<gene>
    <name evidence="3" type="ORF">CEB94_30885</name>
</gene>
<dbReference type="InterPro" id="IPR051610">
    <property type="entry name" value="GPI/OXD"/>
</dbReference>
<dbReference type="InterPro" id="IPR013096">
    <property type="entry name" value="Cupin_2"/>
</dbReference>
<protein>
    <recommendedName>
        <fullName evidence="2">Cupin type-2 domain-containing protein</fullName>
    </recommendedName>
</protein>
<dbReference type="SUPFAM" id="SSF51182">
    <property type="entry name" value="RmlC-like cupins"/>
    <property type="match status" value="1"/>
</dbReference>
<evidence type="ECO:0000256" key="1">
    <source>
        <dbReference type="ARBA" id="ARBA00022723"/>
    </source>
</evidence>
<proteinExistence type="predicted"/>
<feature type="domain" description="Cupin type-2" evidence="2">
    <location>
        <begin position="39"/>
        <end position="106"/>
    </location>
</feature>
<dbReference type="Proteomes" id="UP000495940">
    <property type="component" value="Chromosome"/>
</dbReference>
<dbReference type="EMBL" id="CP021978">
    <property type="protein sequence ID" value="QCD58750.1"/>
    <property type="molecule type" value="Genomic_DNA"/>
</dbReference>
<dbReference type="PANTHER" id="PTHR35848:SF6">
    <property type="entry name" value="CUPIN TYPE-2 DOMAIN-CONTAINING PROTEIN"/>
    <property type="match status" value="1"/>
</dbReference>
<dbReference type="RefSeq" id="WP_175435217.1">
    <property type="nucleotide sequence ID" value="NZ_CP021978.1"/>
</dbReference>
<accession>A0A6G5RL42</accession>
<evidence type="ECO:0000259" key="2">
    <source>
        <dbReference type="Pfam" id="PF07883"/>
    </source>
</evidence>
<dbReference type="GO" id="GO:0046872">
    <property type="term" value="F:metal ion binding"/>
    <property type="evidence" value="ECO:0007669"/>
    <property type="project" value="UniProtKB-KW"/>
</dbReference>